<sequence>MKKRNRIIFIIGITLIYTSIVLFFFPKESEFYLKSDIKEFSNSLIPISAIFSFVIVFLAFFDKKDFTGNKITKIVQISFIGIMSYFLFQQNSKIVTTVGLYINRLSEKDFLTREFIVNFKRENEPYILGRITNRKYESELDKVKLKQTEFNKIMEKETIKLKFKKGIFGIPFEPIKTN</sequence>
<comment type="caution">
    <text evidence="2">The sequence shown here is derived from an EMBL/GenBank/DDBJ whole genome shotgun (WGS) entry which is preliminary data.</text>
</comment>
<keyword evidence="1" id="KW-1133">Transmembrane helix</keyword>
<evidence type="ECO:0000313" key="2">
    <source>
        <dbReference type="EMBL" id="TMM29687.1"/>
    </source>
</evidence>
<proteinExistence type="predicted"/>
<name>A0A5S3N3K7_9FLAO</name>
<dbReference type="AlphaFoldDB" id="A0A5S3N3K7"/>
<feature type="transmembrane region" description="Helical" evidence="1">
    <location>
        <begin position="7"/>
        <end position="25"/>
    </location>
</feature>
<dbReference type="EMBL" id="VANR01000005">
    <property type="protein sequence ID" value="TMM29687.1"/>
    <property type="molecule type" value="Genomic_DNA"/>
</dbReference>
<protein>
    <submittedName>
        <fullName evidence="2">Uncharacterized protein</fullName>
    </submittedName>
</protein>
<feature type="transmembrane region" description="Helical" evidence="1">
    <location>
        <begin position="45"/>
        <end position="62"/>
    </location>
</feature>
<keyword evidence="3" id="KW-1185">Reference proteome</keyword>
<dbReference type="RefSeq" id="WP_138536553.1">
    <property type="nucleotide sequence ID" value="NZ_VANR01000005.1"/>
</dbReference>
<keyword evidence="1" id="KW-0472">Membrane</keyword>
<gene>
    <name evidence="2" type="ORF">FDT66_11280</name>
</gene>
<reference evidence="2 3" key="1">
    <citation type="submission" date="2019-05" db="EMBL/GenBank/DDBJ databases">
        <title>Polaribacter aestuariivivens sp. nov., isolated from a tidal flat.</title>
        <authorList>
            <person name="Yoon J.-H."/>
        </authorList>
    </citation>
    <scope>NUCLEOTIDE SEQUENCE [LARGE SCALE GENOMIC DNA]</scope>
    <source>
        <strain evidence="2 3">DBTF-3</strain>
    </source>
</reference>
<dbReference type="OrthoDB" id="1445219at2"/>
<evidence type="ECO:0000313" key="3">
    <source>
        <dbReference type="Proteomes" id="UP000307140"/>
    </source>
</evidence>
<organism evidence="2 3">
    <name type="scientific">Polaribacter aestuariivivens</name>
    <dbReference type="NCBI Taxonomy" id="2304626"/>
    <lineage>
        <taxon>Bacteria</taxon>
        <taxon>Pseudomonadati</taxon>
        <taxon>Bacteroidota</taxon>
        <taxon>Flavobacteriia</taxon>
        <taxon>Flavobacteriales</taxon>
        <taxon>Flavobacteriaceae</taxon>
    </lineage>
</organism>
<evidence type="ECO:0000256" key="1">
    <source>
        <dbReference type="SAM" id="Phobius"/>
    </source>
</evidence>
<accession>A0A5S3N3K7</accession>
<keyword evidence="1" id="KW-0812">Transmembrane</keyword>
<dbReference type="Proteomes" id="UP000307140">
    <property type="component" value="Unassembled WGS sequence"/>
</dbReference>